<evidence type="ECO:0000313" key="3">
    <source>
        <dbReference type="EMBL" id="PIT00817.1"/>
    </source>
</evidence>
<comment type="caution">
    <text evidence="3">The sequence shown here is derived from an EMBL/GenBank/DDBJ whole genome shotgun (WGS) entry which is preliminary data.</text>
</comment>
<dbReference type="Gene3D" id="1.10.10.10">
    <property type="entry name" value="Winged helix-like DNA-binding domain superfamily/Winged helix DNA-binding domain"/>
    <property type="match status" value="1"/>
</dbReference>
<dbReference type="AlphaFoldDB" id="A0A2M6U8B8"/>
<dbReference type="GO" id="GO:0006950">
    <property type="term" value="P:response to stress"/>
    <property type="evidence" value="ECO:0007669"/>
    <property type="project" value="TreeGrafter"/>
</dbReference>
<dbReference type="GO" id="GO:0003700">
    <property type="term" value="F:DNA-binding transcription factor activity"/>
    <property type="evidence" value="ECO:0007669"/>
    <property type="project" value="InterPro"/>
</dbReference>
<dbReference type="InterPro" id="IPR036388">
    <property type="entry name" value="WH-like_DNA-bd_sf"/>
</dbReference>
<evidence type="ECO:0000313" key="4">
    <source>
        <dbReference type="Proteomes" id="UP000228930"/>
    </source>
</evidence>
<feature type="coiled-coil region" evidence="1">
    <location>
        <begin position="126"/>
        <end position="153"/>
    </location>
</feature>
<dbReference type="InterPro" id="IPR000835">
    <property type="entry name" value="HTH_MarR-typ"/>
</dbReference>
<dbReference type="PANTHER" id="PTHR33164:SF101">
    <property type="entry name" value="TRANSCRIPTIONAL REPRESSOR MPRA"/>
    <property type="match status" value="1"/>
</dbReference>
<protein>
    <submittedName>
        <fullName evidence="3">MarR family transcriptional regulator</fullName>
    </submittedName>
</protein>
<evidence type="ECO:0000256" key="1">
    <source>
        <dbReference type="SAM" id="Coils"/>
    </source>
</evidence>
<dbReference type="Pfam" id="PF01047">
    <property type="entry name" value="MarR"/>
    <property type="match status" value="1"/>
</dbReference>
<dbReference type="PANTHER" id="PTHR33164">
    <property type="entry name" value="TRANSCRIPTIONAL REGULATOR, MARR FAMILY"/>
    <property type="match status" value="1"/>
</dbReference>
<dbReference type="InterPro" id="IPR036390">
    <property type="entry name" value="WH_DNA-bd_sf"/>
</dbReference>
<dbReference type="InterPro" id="IPR039422">
    <property type="entry name" value="MarR/SlyA-like"/>
</dbReference>
<organism evidence="3 4">
    <name type="scientific">Bradyrhizobium nitroreducens</name>
    <dbReference type="NCBI Taxonomy" id="709803"/>
    <lineage>
        <taxon>Bacteria</taxon>
        <taxon>Pseudomonadati</taxon>
        <taxon>Pseudomonadota</taxon>
        <taxon>Alphaproteobacteria</taxon>
        <taxon>Hyphomicrobiales</taxon>
        <taxon>Nitrobacteraceae</taxon>
        <taxon>Bradyrhizobium</taxon>
    </lineage>
</organism>
<accession>A0A2M6U8B8</accession>
<gene>
    <name evidence="3" type="ORF">TSA1_08585</name>
</gene>
<keyword evidence="4" id="KW-1185">Reference proteome</keyword>
<reference evidence="3 4" key="1">
    <citation type="submission" date="2015-06" db="EMBL/GenBank/DDBJ databases">
        <title>Comparative genome analysis of nirS-carrying Bradyrhizobium sp. strains.</title>
        <authorList>
            <person name="Ishii S."/>
            <person name="Jang J."/>
            <person name="Nishizawa T."/>
            <person name="Senoo K."/>
        </authorList>
    </citation>
    <scope>NUCLEOTIDE SEQUENCE [LARGE SCALE GENOMIC DNA]</scope>
    <source>
        <strain evidence="3 4">TSA1</strain>
    </source>
</reference>
<dbReference type="EMBL" id="LFJC01000003">
    <property type="protein sequence ID" value="PIT00817.1"/>
    <property type="molecule type" value="Genomic_DNA"/>
</dbReference>
<name>A0A2M6U8B8_9BRAD</name>
<feature type="domain" description="HTH marR-type" evidence="2">
    <location>
        <begin position="1"/>
        <end position="145"/>
    </location>
</feature>
<dbReference type="SMART" id="SM00347">
    <property type="entry name" value="HTH_MARR"/>
    <property type="match status" value="1"/>
</dbReference>
<dbReference type="SUPFAM" id="SSF46785">
    <property type="entry name" value="Winged helix' DNA-binding domain"/>
    <property type="match status" value="1"/>
</dbReference>
<dbReference type="PROSITE" id="PS50995">
    <property type="entry name" value="HTH_MARR_2"/>
    <property type="match status" value="1"/>
</dbReference>
<dbReference type="Proteomes" id="UP000228930">
    <property type="component" value="Unassembled WGS sequence"/>
</dbReference>
<keyword evidence="1" id="KW-0175">Coiled coil</keyword>
<evidence type="ECO:0000259" key="2">
    <source>
        <dbReference type="PROSITE" id="PS50995"/>
    </source>
</evidence>
<proteinExistence type="predicted"/>
<sequence>MRVPKDQAIFEQFTWEVISIEFHLEKIRHIWAKACGVSSPQWLILMALINMDKGEGVSVKSVSNMLHVDPSFVTTQTKILEKHGLVRRDISEKDARFVRMSLTDRAYKRIASLASQRERLNEFIFIDFDETQIAELTGQLQSLKVRLDKARLKVAIET</sequence>